<protein>
    <submittedName>
        <fullName evidence="1">Uncharacterized protein</fullName>
    </submittedName>
</protein>
<gene>
    <name evidence="1" type="ORF">PPTG_24408</name>
</gene>
<proteinExistence type="predicted"/>
<dbReference type="Proteomes" id="UP000018817">
    <property type="component" value="Unassembled WGS sequence"/>
</dbReference>
<accession>W2PHS2</accession>
<name>W2PHS2_PHYN3</name>
<reference evidence="1 2" key="2">
    <citation type="submission" date="2013-11" db="EMBL/GenBank/DDBJ databases">
        <title>The Genome Sequence of Phytophthora parasitica INRA-310.</title>
        <authorList>
            <consortium name="The Broad Institute Genomics Platform"/>
            <person name="Russ C."/>
            <person name="Tyler B."/>
            <person name="Panabieres F."/>
            <person name="Shan W."/>
            <person name="Tripathy S."/>
            <person name="Grunwald N."/>
            <person name="Machado M."/>
            <person name="Johnson C.S."/>
            <person name="Arredondo F."/>
            <person name="Hong C."/>
            <person name="Coffey M."/>
            <person name="Young S.K."/>
            <person name="Zeng Q."/>
            <person name="Gargeya S."/>
            <person name="Fitzgerald M."/>
            <person name="Abouelleil A."/>
            <person name="Alvarado L."/>
            <person name="Chapman S.B."/>
            <person name="Gainer-Dewar J."/>
            <person name="Goldberg J."/>
            <person name="Griggs A."/>
            <person name="Gujja S."/>
            <person name="Hansen M."/>
            <person name="Howarth C."/>
            <person name="Imamovic A."/>
            <person name="Ireland A."/>
            <person name="Larimer J."/>
            <person name="McCowan C."/>
            <person name="Murphy C."/>
            <person name="Pearson M."/>
            <person name="Poon T.W."/>
            <person name="Priest M."/>
            <person name="Roberts A."/>
            <person name="Saif S."/>
            <person name="Shea T."/>
            <person name="Sykes S."/>
            <person name="Wortman J."/>
            <person name="Nusbaum C."/>
            <person name="Birren B."/>
        </authorList>
    </citation>
    <scope>NUCLEOTIDE SEQUENCE [LARGE SCALE GENOMIC DNA]</scope>
    <source>
        <strain evidence="1 2">INRA-310</strain>
    </source>
</reference>
<dbReference type="VEuPathDB" id="FungiDB:PPTG_24408"/>
<dbReference type="RefSeq" id="XP_008915190.1">
    <property type="nucleotide sequence ID" value="XM_008916942.1"/>
</dbReference>
<organism evidence="1 2">
    <name type="scientific">Phytophthora nicotianae (strain INRA-310)</name>
    <name type="common">Phytophthora parasitica</name>
    <dbReference type="NCBI Taxonomy" id="761204"/>
    <lineage>
        <taxon>Eukaryota</taxon>
        <taxon>Sar</taxon>
        <taxon>Stramenopiles</taxon>
        <taxon>Oomycota</taxon>
        <taxon>Peronosporomycetes</taxon>
        <taxon>Peronosporales</taxon>
        <taxon>Peronosporaceae</taxon>
        <taxon>Phytophthora</taxon>
    </lineage>
</organism>
<reference evidence="2" key="1">
    <citation type="submission" date="2011-12" db="EMBL/GenBank/DDBJ databases">
        <authorList>
            <consortium name="The Broad Institute Genome Sequencing Platform"/>
            <person name="Russ C."/>
            <person name="Tyler B."/>
            <person name="Panabieres F."/>
            <person name="Shan W."/>
            <person name="Tripathy S."/>
            <person name="Grunwald N."/>
            <person name="Machado M."/>
            <person name="Young S.K."/>
            <person name="Zeng Q."/>
            <person name="Gargeya S."/>
            <person name="Fitzgerald M."/>
            <person name="Haas B."/>
            <person name="Abouelleil A."/>
            <person name="Alvarado L."/>
            <person name="Arachchi H.M."/>
            <person name="Berlin A."/>
            <person name="Chapman S.B."/>
            <person name="Gearin G."/>
            <person name="Goldberg J."/>
            <person name="Griggs A."/>
            <person name="Gujja S."/>
            <person name="Hansen M."/>
            <person name="Heiman D."/>
            <person name="Howarth C."/>
            <person name="Larimer J."/>
            <person name="Lui A."/>
            <person name="MacDonald P.J.P."/>
            <person name="McCowen C."/>
            <person name="Montmayeur A."/>
            <person name="Murphy C."/>
            <person name="Neiman D."/>
            <person name="Pearson M."/>
            <person name="Priest M."/>
            <person name="Roberts A."/>
            <person name="Saif S."/>
            <person name="Shea T."/>
            <person name="Sisk P."/>
            <person name="Stolte C."/>
            <person name="Sykes S."/>
            <person name="Wortman J."/>
            <person name="Nusbaum C."/>
            <person name="Birren B."/>
        </authorList>
    </citation>
    <scope>NUCLEOTIDE SEQUENCE [LARGE SCALE GENOMIC DNA]</scope>
    <source>
        <strain evidence="2">INRA-310</strain>
    </source>
</reference>
<evidence type="ECO:0000313" key="1">
    <source>
        <dbReference type="EMBL" id="ETM99559.1"/>
    </source>
</evidence>
<evidence type="ECO:0000313" key="2">
    <source>
        <dbReference type="Proteomes" id="UP000018817"/>
    </source>
</evidence>
<dbReference type="GeneID" id="20193007"/>
<dbReference type="AlphaFoldDB" id="W2PHS2"/>
<sequence length="82" mass="9258">MKRRTFSSKEKMAFVKSIQEGGDINDISEKNGVPDGVQPCGSAGGFAVPPLFSFYLVSEWRMKFVSNAVYLELQLQLQQRRL</sequence>
<dbReference type="EMBL" id="KI669651">
    <property type="protein sequence ID" value="ETM99559.1"/>
    <property type="molecule type" value="Genomic_DNA"/>
</dbReference>